<feature type="region of interest" description="Disordered" evidence="1">
    <location>
        <begin position="50"/>
        <end position="101"/>
    </location>
</feature>
<keyword evidence="3" id="KW-1185">Reference proteome</keyword>
<protein>
    <submittedName>
        <fullName evidence="2">Uncharacterized protein</fullName>
    </submittedName>
</protein>
<dbReference type="RefSeq" id="WP_157438381.1">
    <property type="nucleotide sequence ID" value="NZ_JAAXPI010000083.1"/>
</dbReference>
<organism evidence="2 3">
    <name type="scientific">Actinomadura latina</name>
    <dbReference type="NCBI Taxonomy" id="163603"/>
    <lineage>
        <taxon>Bacteria</taxon>
        <taxon>Bacillati</taxon>
        <taxon>Actinomycetota</taxon>
        <taxon>Actinomycetes</taxon>
        <taxon>Streptosporangiales</taxon>
        <taxon>Thermomonosporaceae</taxon>
        <taxon>Actinomadura</taxon>
    </lineage>
</organism>
<comment type="caution">
    <text evidence="2">The sequence shown here is derived from an EMBL/GenBank/DDBJ whole genome shotgun (WGS) entry which is preliminary data.</text>
</comment>
<evidence type="ECO:0000256" key="1">
    <source>
        <dbReference type="SAM" id="MobiDB-lite"/>
    </source>
</evidence>
<evidence type="ECO:0000313" key="2">
    <source>
        <dbReference type="EMBL" id="NKZ08449.1"/>
    </source>
</evidence>
<accession>A0A846Z5Z4</accession>
<sequence length="101" mass="11131">MQRTHHLRMVRAAESGLEEWACPTCGRRILLRWPPQYVKHVLDTGDERACHIASTPDDPSGATPGAPRPAAGADPAHHRARRRLRETAAALARPTNQSEPV</sequence>
<name>A0A846Z5Z4_9ACTN</name>
<dbReference type="AlphaFoldDB" id="A0A846Z5Z4"/>
<dbReference type="EMBL" id="JAAXPI010000083">
    <property type="protein sequence ID" value="NKZ08449.1"/>
    <property type="molecule type" value="Genomic_DNA"/>
</dbReference>
<dbReference type="Proteomes" id="UP000579250">
    <property type="component" value="Unassembled WGS sequence"/>
</dbReference>
<evidence type="ECO:0000313" key="3">
    <source>
        <dbReference type="Proteomes" id="UP000579250"/>
    </source>
</evidence>
<proteinExistence type="predicted"/>
<feature type="compositionally biased region" description="Low complexity" evidence="1">
    <location>
        <begin position="62"/>
        <end position="74"/>
    </location>
</feature>
<gene>
    <name evidence="2" type="ORF">HGB48_32640</name>
</gene>
<reference evidence="2 3" key="1">
    <citation type="submission" date="2020-04" db="EMBL/GenBank/DDBJ databases">
        <title>MicrobeNet Type strains.</title>
        <authorList>
            <person name="Nicholson A.C."/>
        </authorList>
    </citation>
    <scope>NUCLEOTIDE SEQUENCE [LARGE SCALE GENOMIC DNA]</scope>
    <source>
        <strain evidence="2 3">ATCC BAA-277</strain>
    </source>
</reference>